<keyword evidence="12" id="KW-1185">Reference proteome</keyword>
<sequence>MTSSPANKKISNQYSINNKSIPSYVLEVIRKLQQYDFQAYMVGGCIRDLLLNIQPKDFDIATNAHPDQVTAIFKNSRIIGRRFKIVHVRIDRQIIEVSTFRKKPSEVNKLRNGVVQDNAFGTIEEDAQRRDFTMNAIFYDPLNNHLFDPFNGKKDIENRNINFIGNPEQRINEDPVRLLRAIRFHAKLEFNQGLTLGNIKKFIPLLDNIPYSRIFDEMMKFFLTGHAKKSIFVLKKYQLLDLFFPFLSNHSLDKNSLLIHGMNNTDSRVKADKTVNPGFLMAVILWDAFNYSIKNNDSKLTLDTQIKDFFNKTDPNIFIHNRFIKYISEIWRLQPRFTKLKTRSVYRLSNHPRFRAAYDFLLLRCSSDQEEKRYGEWWTKWQEASEASRKKLLLTKE</sequence>
<evidence type="ECO:0000256" key="1">
    <source>
        <dbReference type="ARBA" id="ARBA00022664"/>
    </source>
</evidence>
<dbReference type="Proteomes" id="UP000004188">
    <property type="component" value="Unassembled WGS sequence"/>
</dbReference>
<evidence type="ECO:0000256" key="2">
    <source>
        <dbReference type="ARBA" id="ARBA00022679"/>
    </source>
</evidence>
<protein>
    <submittedName>
        <fullName evidence="11">Poly(A) polymerase</fullName>
        <ecNumber evidence="11">2.7.7.19</ecNumber>
    </submittedName>
</protein>
<feature type="domain" description="tRNA nucleotidyltransferase/poly(A) polymerase RNA and SrmB- binding" evidence="10">
    <location>
        <begin position="195"/>
        <end position="248"/>
    </location>
</feature>
<keyword evidence="1" id="KW-0507">mRNA processing</keyword>
<dbReference type="HOGENOM" id="CLU_015961_0_0_4"/>
<accession>B6BWM0</accession>
<dbReference type="GO" id="GO:1990817">
    <property type="term" value="F:poly(A) RNA polymerase activity"/>
    <property type="evidence" value="ECO:0007669"/>
    <property type="project" value="UniProtKB-EC"/>
</dbReference>
<comment type="similarity">
    <text evidence="7">Belongs to the tRNA nucleotidyltransferase/poly(A) polymerase family.</text>
</comment>
<dbReference type="EC" id="2.7.7.19" evidence="11"/>
<dbReference type="Pfam" id="PF12626">
    <property type="entry name" value="PolyA_pol_arg_C"/>
    <property type="match status" value="1"/>
</dbReference>
<dbReference type="SUPFAM" id="SSF81891">
    <property type="entry name" value="Poly A polymerase C-terminal region-like"/>
    <property type="match status" value="1"/>
</dbReference>
<dbReference type="STRING" id="314607.KB13_909"/>
<dbReference type="eggNOG" id="COG0617">
    <property type="taxonomic scope" value="Bacteria"/>
</dbReference>
<dbReference type="AlphaFoldDB" id="B6BWM0"/>
<evidence type="ECO:0000259" key="9">
    <source>
        <dbReference type="Pfam" id="PF12626"/>
    </source>
</evidence>
<dbReference type="GO" id="GO:0005524">
    <property type="term" value="F:ATP binding"/>
    <property type="evidence" value="ECO:0007669"/>
    <property type="project" value="UniProtKB-KW"/>
</dbReference>
<keyword evidence="6" id="KW-0804">Transcription</keyword>
<feature type="domain" description="Poly A polymerase head" evidence="8">
    <location>
        <begin position="39"/>
        <end position="161"/>
    </location>
</feature>
<dbReference type="InterPro" id="IPR052191">
    <property type="entry name" value="tRNA_ntf/polyA_polymerase_I"/>
</dbReference>
<organism evidence="11 12">
    <name type="scientific">beta proteobacterium KB13</name>
    <dbReference type="NCBI Taxonomy" id="314607"/>
    <lineage>
        <taxon>Bacteria</taxon>
        <taxon>Pseudomonadati</taxon>
        <taxon>Pseudomonadota</taxon>
        <taxon>Betaproteobacteria</taxon>
        <taxon>Nitrosomonadales</taxon>
        <taxon>OM43 clade</taxon>
    </lineage>
</organism>
<dbReference type="Pfam" id="PF01743">
    <property type="entry name" value="PolyA_pol"/>
    <property type="match status" value="1"/>
</dbReference>
<keyword evidence="5 7" id="KW-0694">RNA-binding</keyword>
<evidence type="ECO:0000259" key="10">
    <source>
        <dbReference type="Pfam" id="PF12627"/>
    </source>
</evidence>
<dbReference type="InterPro" id="IPR010206">
    <property type="entry name" value="PolA_pol_I"/>
</dbReference>
<dbReference type="InterPro" id="IPR002646">
    <property type="entry name" value="PolA_pol_head_dom"/>
</dbReference>
<dbReference type="GO" id="GO:0003723">
    <property type="term" value="F:RNA binding"/>
    <property type="evidence" value="ECO:0007669"/>
    <property type="project" value="UniProtKB-KW"/>
</dbReference>
<dbReference type="Gene3D" id="3.30.460.10">
    <property type="entry name" value="Beta Polymerase, domain 2"/>
    <property type="match status" value="1"/>
</dbReference>
<dbReference type="EMBL" id="DS995299">
    <property type="protein sequence ID" value="EDZ64777.1"/>
    <property type="molecule type" value="Genomic_DNA"/>
</dbReference>
<keyword evidence="3" id="KW-0547">Nucleotide-binding</keyword>
<proteinExistence type="inferred from homology"/>
<dbReference type="GO" id="GO:0006397">
    <property type="term" value="P:mRNA processing"/>
    <property type="evidence" value="ECO:0007669"/>
    <property type="project" value="UniProtKB-KW"/>
</dbReference>
<evidence type="ECO:0000256" key="5">
    <source>
        <dbReference type="ARBA" id="ARBA00022884"/>
    </source>
</evidence>
<evidence type="ECO:0000256" key="7">
    <source>
        <dbReference type="RuleBase" id="RU003953"/>
    </source>
</evidence>
<dbReference type="NCBIfam" id="TIGR01942">
    <property type="entry name" value="pcnB"/>
    <property type="match status" value="1"/>
</dbReference>
<reference evidence="12" key="1">
    <citation type="journal article" date="2012" name="Stand. Genomic Sci.">
        <title>Genome sequence of strain HIMB624, a cultured representative from the OM43 clade of marine Betaproteobacteria.</title>
        <authorList>
            <person name="Huggett M.J."/>
            <person name="Hayakawa D.H."/>
            <person name="Rappe M.S."/>
        </authorList>
    </citation>
    <scope>NUCLEOTIDE SEQUENCE [LARGE SCALE GENOMIC DNA]</scope>
    <source>
        <strain evidence="12">KB13</strain>
    </source>
</reference>
<dbReference type="InterPro" id="IPR032828">
    <property type="entry name" value="PolyA_RNA-bd"/>
</dbReference>
<evidence type="ECO:0000256" key="6">
    <source>
        <dbReference type="ARBA" id="ARBA00023163"/>
    </source>
</evidence>
<dbReference type="SUPFAM" id="SSF81301">
    <property type="entry name" value="Nucleotidyltransferase"/>
    <property type="match status" value="1"/>
</dbReference>
<evidence type="ECO:0000313" key="11">
    <source>
        <dbReference type="EMBL" id="EDZ64777.1"/>
    </source>
</evidence>
<dbReference type="InterPro" id="IPR025866">
    <property type="entry name" value="PolyA_pol_arg_C_dom"/>
</dbReference>
<dbReference type="Gene3D" id="1.10.3090.10">
    <property type="entry name" value="cca-adding enzyme, domain 2"/>
    <property type="match status" value="1"/>
</dbReference>
<dbReference type="Pfam" id="PF12627">
    <property type="entry name" value="PolyA_pol_RNAbd"/>
    <property type="match status" value="1"/>
</dbReference>
<dbReference type="PANTHER" id="PTHR43051">
    <property type="entry name" value="POLYNUCLEOTIDE ADENYLYLTRANSFERASE FAMILY PROTEIN"/>
    <property type="match status" value="1"/>
</dbReference>
<evidence type="ECO:0000313" key="12">
    <source>
        <dbReference type="Proteomes" id="UP000004188"/>
    </source>
</evidence>
<evidence type="ECO:0000259" key="8">
    <source>
        <dbReference type="Pfam" id="PF01743"/>
    </source>
</evidence>
<name>B6BWM0_9PROT</name>
<dbReference type="CDD" id="cd05398">
    <property type="entry name" value="NT_ClassII-CCAase"/>
    <property type="match status" value="1"/>
</dbReference>
<gene>
    <name evidence="11" type="primary">pcnB</name>
    <name evidence="11" type="ORF">KB13_909</name>
</gene>
<evidence type="ECO:0000256" key="4">
    <source>
        <dbReference type="ARBA" id="ARBA00022840"/>
    </source>
</evidence>
<evidence type="ECO:0000256" key="3">
    <source>
        <dbReference type="ARBA" id="ARBA00022741"/>
    </source>
</evidence>
<dbReference type="GO" id="GO:0043633">
    <property type="term" value="P:polyadenylation-dependent RNA catabolic process"/>
    <property type="evidence" value="ECO:0007669"/>
    <property type="project" value="InterPro"/>
</dbReference>
<dbReference type="PANTHER" id="PTHR43051:SF1">
    <property type="entry name" value="POLYNUCLEOTIDE ADENYLYLTRANSFERASE FAMILY PROTEIN"/>
    <property type="match status" value="1"/>
</dbReference>
<dbReference type="InterPro" id="IPR043519">
    <property type="entry name" value="NT_sf"/>
</dbReference>
<keyword evidence="11" id="KW-0548">Nucleotidyltransferase</keyword>
<keyword evidence="2 7" id="KW-0808">Transferase</keyword>
<keyword evidence="4" id="KW-0067">ATP-binding</keyword>
<feature type="domain" description="Polymerase A arginine-rich C-terminal" evidence="9">
    <location>
        <begin position="305"/>
        <end position="393"/>
    </location>
</feature>